<name>A0ABR2N394_9ASPA</name>
<proteinExistence type="inferred from homology"/>
<dbReference type="InterPro" id="IPR027417">
    <property type="entry name" value="P-loop_NTPase"/>
</dbReference>
<evidence type="ECO:0000256" key="1">
    <source>
        <dbReference type="ARBA" id="ARBA00005043"/>
    </source>
</evidence>
<accession>A0ABR2N394</accession>
<evidence type="ECO:0000313" key="3">
    <source>
        <dbReference type="EMBL" id="KAK8970743.1"/>
    </source>
</evidence>
<dbReference type="PANTHER" id="PTHR16184">
    <property type="entry name" value="ELONGATOR COMPLEX PROTEIN 6"/>
    <property type="match status" value="1"/>
</dbReference>
<keyword evidence="4" id="KW-1185">Reference proteome</keyword>
<dbReference type="PANTHER" id="PTHR16184:SF6">
    <property type="entry name" value="ELONGATOR COMPLEX PROTEIN 6"/>
    <property type="match status" value="1"/>
</dbReference>
<reference evidence="3 4" key="1">
    <citation type="journal article" date="2022" name="Nat. Plants">
        <title>Genomes of leafy and leafless Platanthera orchids illuminate the evolution of mycoheterotrophy.</title>
        <authorList>
            <person name="Li M.H."/>
            <person name="Liu K.W."/>
            <person name="Li Z."/>
            <person name="Lu H.C."/>
            <person name="Ye Q.L."/>
            <person name="Zhang D."/>
            <person name="Wang J.Y."/>
            <person name="Li Y.F."/>
            <person name="Zhong Z.M."/>
            <person name="Liu X."/>
            <person name="Yu X."/>
            <person name="Liu D.K."/>
            <person name="Tu X.D."/>
            <person name="Liu B."/>
            <person name="Hao Y."/>
            <person name="Liao X.Y."/>
            <person name="Jiang Y.T."/>
            <person name="Sun W.H."/>
            <person name="Chen J."/>
            <person name="Chen Y.Q."/>
            <person name="Ai Y."/>
            <person name="Zhai J.W."/>
            <person name="Wu S.S."/>
            <person name="Zhou Z."/>
            <person name="Hsiao Y.Y."/>
            <person name="Wu W.L."/>
            <person name="Chen Y.Y."/>
            <person name="Lin Y.F."/>
            <person name="Hsu J.L."/>
            <person name="Li C.Y."/>
            <person name="Wang Z.W."/>
            <person name="Zhao X."/>
            <person name="Zhong W.Y."/>
            <person name="Ma X.K."/>
            <person name="Ma L."/>
            <person name="Huang J."/>
            <person name="Chen G.Z."/>
            <person name="Huang M.Z."/>
            <person name="Huang L."/>
            <person name="Peng D.H."/>
            <person name="Luo Y.B."/>
            <person name="Zou S.Q."/>
            <person name="Chen S.P."/>
            <person name="Lan S."/>
            <person name="Tsai W.C."/>
            <person name="Van de Peer Y."/>
            <person name="Liu Z.J."/>
        </authorList>
    </citation>
    <scope>NUCLEOTIDE SEQUENCE [LARGE SCALE GENOMIC DNA]</scope>
    <source>
        <strain evidence="3">Lor288</strain>
    </source>
</reference>
<dbReference type="Pfam" id="PF09807">
    <property type="entry name" value="ELP6"/>
    <property type="match status" value="1"/>
</dbReference>
<evidence type="ECO:0000313" key="4">
    <source>
        <dbReference type="Proteomes" id="UP001412067"/>
    </source>
</evidence>
<comment type="caution">
    <text evidence="3">The sequence shown here is derived from an EMBL/GenBank/DDBJ whole genome shotgun (WGS) entry which is preliminary data.</text>
</comment>
<dbReference type="Proteomes" id="UP001412067">
    <property type="component" value="Unassembled WGS sequence"/>
</dbReference>
<comment type="pathway">
    <text evidence="1">tRNA modification; 5-methoxycarbonylmethyl-2-thiouridine-tRNA biosynthesis.</text>
</comment>
<dbReference type="CDD" id="cd19495">
    <property type="entry name" value="Elp6"/>
    <property type="match status" value="1"/>
</dbReference>
<comment type="similarity">
    <text evidence="2">Belongs to the ELP6 family.</text>
</comment>
<dbReference type="InterPro" id="IPR018627">
    <property type="entry name" value="ELP6"/>
</dbReference>
<gene>
    <name evidence="3" type="primary">ELP6</name>
    <name evidence="3" type="ORF">KSP40_PGU001464</name>
</gene>
<evidence type="ECO:0000256" key="2">
    <source>
        <dbReference type="ARBA" id="ARBA00008837"/>
    </source>
</evidence>
<dbReference type="EMBL" id="JBBWWR010000001">
    <property type="protein sequence ID" value="KAK8970743.1"/>
    <property type="molecule type" value="Genomic_DNA"/>
</dbReference>
<dbReference type="Gene3D" id="3.40.50.300">
    <property type="entry name" value="P-loop containing nucleotide triphosphate hydrolases"/>
    <property type="match status" value="1"/>
</dbReference>
<protein>
    <submittedName>
        <fullName evidence="3">Elongator complex protein 6</fullName>
    </submittedName>
</protein>
<sequence length="277" mass="31249">MTLGRLPVDLFERGRALGPFGADLQLSIYGVPGSTIGLRDCVWSVAATEFHLRLKEHLTGGTYETVFLGLARVYNLYKRITKKENGERWLMFSEKPAQKQGEQKRFHFFDILQMEFPCESKKDSVEQGLVDLYSKIQSVVEVISSRDHSRAHISILIDDLSILEIAAHGSMDHVLNFLHYCVTLTSEQNCSLVLLNHEDIYSDIEGRRLLSHLVYLADFIIKAEPLATGIAADVHGQLTVLKKGTSNNGHYSADKASNFHFQLKEHGVDLFFPGSRR</sequence>
<organism evidence="3 4">
    <name type="scientific">Platanthera guangdongensis</name>
    <dbReference type="NCBI Taxonomy" id="2320717"/>
    <lineage>
        <taxon>Eukaryota</taxon>
        <taxon>Viridiplantae</taxon>
        <taxon>Streptophyta</taxon>
        <taxon>Embryophyta</taxon>
        <taxon>Tracheophyta</taxon>
        <taxon>Spermatophyta</taxon>
        <taxon>Magnoliopsida</taxon>
        <taxon>Liliopsida</taxon>
        <taxon>Asparagales</taxon>
        <taxon>Orchidaceae</taxon>
        <taxon>Orchidoideae</taxon>
        <taxon>Orchideae</taxon>
        <taxon>Orchidinae</taxon>
        <taxon>Platanthera</taxon>
    </lineage>
</organism>